<dbReference type="PIRSF" id="PIRSF000138">
    <property type="entry name" value="Al-hdrx_acd_dh"/>
    <property type="match status" value="1"/>
</dbReference>
<feature type="binding site" evidence="5">
    <location>
        <position position="177"/>
    </location>
    <ligand>
        <name>FMN</name>
        <dbReference type="ChEBI" id="CHEBI:58210"/>
    </ligand>
</feature>
<evidence type="ECO:0000313" key="8">
    <source>
        <dbReference type="Proteomes" id="UP000230000"/>
    </source>
</evidence>
<feature type="binding site" evidence="5">
    <location>
        <position position="151"/>
    </location>
    <ligand>
        <name>glyoxylate</name>
        <dbReference type="ChEBI" id="CHEBI:36655"/>
    </ligand>
</feature>
<feature type="active site" description="Proton acceptor" evidence="4">
    <location>
        <position position="314"/>
    </location>
</feature>
<evidence type="ECO:0000256" key="3">
    <source>
        <dbReference type="ARBA" id="ARBA00024042"/>
    </source>
</evidence>
<organism evidence="7 8">
    <name type="scientific">Thermoflavifilum aggregans</name>
    <dbReference type="NCBI Taxonomy" id="454188"/>
    <lineage>
        <taxon>Bacteria</taxon>
        <taxon>Pseudomonadati</taxon>
        <taxon>Bacteroidota</taxon>
        <taxon>Chitinophagia</taxon>
        <taxon>Chitinophagales</taxon>
        <taxon>Chitinophagaceae</taxon>
        <taxon>Thermoflavifilum</taxon>
    </lineage>
</organism>
<feature type="binding site" evidence="5">
    <location>
        <position position="314"/>
    </location>
    <ligand>
        <name>glyoxylate</name>
        <dbReference type="ChEBI" id="CHEBI:36655"/>
    </ligand>
</feature>
<feature type="binding site" evidence="5">
    <location>
        <position position="186"/>
    </location>
    <ligand>
        <name>glyoxylate</name>
        <dbReference type="ChEBI" id="CHEBI:36655"/>
    </ligand>
</feature>
<keyword evidence="2" id="KW-0560">Oxidoreductase</keyword>
<keyword evidence="7" id="KW-0503">Monooxygenase</keyword>
<reference evidence="7 8" key="1">
    <citation type="submission" date="2017-11" db="EMBL/GenBank/DDBJ databases">
        <title>Genomic Encyclopedia of Archaeal and Bacterial Type Strains, Phase II (KMG-II): From Individual Species to Whole Genera.</title>
        <authorList>
            <person name="Goeker M."/>
        </authorList>
    </citation>
    <scope>NUCLEOTIDE SEQUENCE [LARGE SCALE GENOMIC DNA]</scope>
    <source>
        <strain evidence="7 8">DSM 27268</strain>
    </source>
</reference>
<feature type="binding site" evidence="5">
    <location>
        <position position="127"/>
    </location>
    <ligand>
        <name>FMN</name>
        <dbReference type="ChEBI" id="CHEBI:58210"/>
    </ligand>
</feature>
<evidence type="ECO:0000256" key="2">
    <source>
        <dbReference type="ARBA" id="ARBA00023002"/>
    </source>
</evidence>
<evidence type="ECO:0000256" key="4">
    <source>
        <dbReference type="PIRSR" id="PIRSR000138-1"/>
    </source>
</evidence>
<dbReference type="Pfam" id="PF01070">
    <property type="entry name" value="FMN_dh"/>
    <property type="match status" value="1"/>
</dbReference>
<gene>
    <name evidence="7" type="ORF">BXY57_1927</name>
</gene>
<feature type="binding site" evidence="5">
    <location>
        <begin position="345"/>
        <end position="349"/>
    </location>
    <ligand>
        <name>FMN</name>
        <dbReference type="ChEBI" id="CHEBI:58210"/>
    </ligand>
</feature>
<dbReference type="PROSITE" id="PS00557">
    <property type="entry name" value="FMN_HYDROXY_ACID_DH_1"/>
    <property type="match status" value="1"/>
</dbReference>
<feature type="binding site" evidence="5">
    <location>
        <begin position="368"/>
        <end position="369"/>
    </location>
    <ligand>
        <name>FMN</name>
        <dbReference type="ChEBI" id="CHEBI:58210"/>
    </ligand>
</feature>
<dbReference type="GO" id="GO:0010181">
    <property type="term" value="F:FMN binding"/>
    <property type="evidence" value="ECO:0007669"/>
    <property type="project" value="InterPro"/>
</dbReference>
<accession>A0A2M9CWR1</accession>
<keyword evidence="8" id="KW-1185">Reference proteome</keyword>
<dbReference type="PANTHER" id="PTHR10578:SF143">
    <property type="entry name" value="FMN-DEPENDENT ALPHA-HYDROXY ACID DEHYDROGENASE PB1A11.03"/>
    <property type="match status" value="1"/>
</dbReference>
<evidence type="ECO:0000256" key="5">
    <source>
        <dbReference type="PIRSR" id="PIRSR000138-2"/>
    </source>
</evidence>
<evidence type="ECO:0000259" key="6">
    <source>
        <dbReference type="PROSITE" id="PS51349"/>
    </source>
</evidence>
<dbReference type="InterPro" id="IPR008259">
    <property type="entry name" value="FMN_hydac_DH_AS"/>
</dbReference>
<name>A0A2M9CWR1_9BACT</name>
<sequence length="421" mass="47011">MKSAFERQREIYIRGFSGKTSHIPFHASALREKARKKMSPNAWAYIDGGASDEATMMRNRKAFDAIAIIPRMMRDNSTADYSSVLFGTRLPFPFLIAPIGALDMIYPHADLMVSAACRDTGTPFIFSNQAGSSMESCSRVMGDTDRWFQLYWSKSDDLVLSFVKRAENCGCKAIVLTTDTTMLGWRARDLTRGYLPFLHGLGIAQYTSDPVFQHYLRNGWEGDTDEDAAKPSFTLHTIWHVLKLGLRYKGRLREGLEAAKLFTRIYTNPSLNWEHVAWLKSQTRLPVIIKGILHPADARKAKESGADGIIVSNHGGRQVDGAIASIEALQEIRKAVPRPYKVLLDSGIRNGSDIFKALALGADAVLLGRPYVYGLAIGKQKGVEEVIRNIQNDFELTARLSGCRNLDEIKEAEIYRAAKSE</sequence>
<dbReference type="SUPFAM" id="SSF51395">
    <property type="entry name" value="FMN-linked oxidoreductases"/>
    <property type="match status" value="1"/>
</dbReference>
<feature type="binding site" evidence="5">
    <location>
        <position position="149"/>
    </location>
    <ligand>
        <name>FMN</name>
        <dbReference type="ChEBI" id="CHEBI:58210"/>
    </ligand>
</feature>
<dbReference type="InterPro" id="IPR012133">
    <property type="entry name" value="Alpha-hydoxy_acid_DH_FMN"/>
</dbReference>
<evidence type="ECO:0000313" key="7">
    <source>
        <dbReference type="EMBL" id="PJJ76317.1"/>
    </source>
</evidence>
<feature type="binding site" evidence="5">
    <location>
        <position position="290"/>
    </location>
    <ligand>
        <name>FMN</name>
        <dbReference type="ChEBI" id="CHEBI:58210"/>
    </ligand>
</feature>
<dbReference type="InterPro" id="IPR000262">
    <property type="entry name" value="FMN-dep_DH"/>
</dbReference>
<comment type="caution">
    <text evidence="7">The sequence shown here is derived from an EMBL/GenBank/DDBJ whole genome shotgun (WGS) entry which is preliminary data.</text>
</comment>
<dbReference type="InterPro" id="IPR037396">
    <property type="entry name" value="FMN_HAD"/>
</dbReference>
<feature type="binding site" evidence="5">
    <location>
        <position position="45"/>
    </location>
    <ligand>
        <name>glyoxylate</name>
        <dbReference type="ChEBI" id="CHEBI:36655"/>
    </ligand>
</feature>
<dbReference type="PANTHER" id="PTHR10578">
    <property type="entry name" value="S -2-HYDROXY-ACID OXIDASE-RELATED"/>
    <property type="match status" value="1"/>
</dbReference>
<keyword evidence="5" id="KW-0285">Flavoprotein</keyword>
<keyword evidence="5" id="KW-0288">FMN</keyword>
<comment type="similarity">
    <text evidence="3">Belongs to the FMN-dependent alpha-hydroxy acid dehydrogenase family.</text>
</comment>
<dbReference type="GO" id="GO:0004497">
    <property type="term" value="F:monooxygenase activity"/>
    <property type="evidence" value="ECO:0007669"/>
    <property type="project" value="UniProtKB-KW"/>
</dbReference>
<feature type="binding site" evidence="5">
    <location>
        <position position="312"/>
    </location>
    <ligand>
        <name>FMN</name>
        <dbReference type="ChEBI" id="CHEBI:58210"/>
    </ligand>
</feature>
<dbReference type="PROSITE" id="PS51349">
    <property type="entry name" value="FMN_HYDROXY_ACID_DH_2"/>
    <property type="match status" value="1"/>
</dbReference>
<comment type="cofactor">
    <cofactor evidence="1">
        <name>FMN</name>
        <dbReference type="ChEBI" id="CHEBI:58210"/>
    </cofactor>
</comment>
<dbReference type="InterPro" id="IPR013785">
    <property type="entry name" value="Aldolase_TIM"/>
</dbReference>
<dbReference type="Proteomes" id="UP000230000">
    <property type="component" value="Unassembled WGS sequence"/>
</dbReference>
<proteinExistence type="inferred from homology"/>
<feature type="domain" description="FMN hydroxy acid dehydrogenase" evidence="6">
    <location>
        <begin position="19"/>
        <end position="419"/>
    </location>
</feature>
<feature type="binding site" evidence="5">
    <location>
        <begin position="98"/>
        <end position="100"/>
    </location>
    <ligand>
        <name>FMN</name>
        <dbReference type="ChEBI" id="CHEBI:58210"/>
    </ligand>
</feature>
<dbReference type="Gene3D" id="3.20.20.70">
    <property type="entry name" value="Aldolase class I"/>
    <property type="match status" value="1"/>
</dbReference>
<evidence type="ECO:0000256" key="1">
    <source>
        <dbReference type="ARBA" id="ARBA00001917"/>
    </source>
</evidence>
<protein>
    <submittedName>
        <fullName evidence="7">Lactate 2-monooxygenase</fullName>
    </submittedName>
</protein>
<dbReference type="EMBL" id="PGFG01000001">
    <property type="protein sequence ID" value="PJJ76317.1"/>
    <property type="molecule type" value="Genomic_DNA"/>
</dbReference>
<feature type="binding site" evidence="5">
    <location>
        <position position="317"/>
    </location>
    <ligand>
        <name>glyoxylate</name>
        <dbReference type="ChEBI" id="CHEBI:36655"/>
    </ligand>
</feature>
<dbReference type="AlphaFoldDB" id="A0A2M9CWR1"/>